<dbReference type="AlphaFoldDB" id="A0A3S3QPW0"/>
<evidence type="ECO:0000313" key="2">
    <source>
        <dbReference type="Proteomes" id="UP000287563"/>
    </source>
</evidence>
<gene>
    <name evidence="1" type="ORF">EDI28_24985</name>
</gene>
<reference evidence="1 2" key="1">
    <citation type="submission" date="2018-11" db="EMBL/GenBank/DDBJ databases">
        <title>Photobacterium sp. BEI247 sp. nov., a marine bacterium isolated from Yongle Blue Hole in the South China Sea.</title>
        <authorList>
            <person name="Wang X."/>
        </authorList>
    </citation>
    <scope>NUCLEOTIDE SEQUENCE [LARGE SCALE GENOMIC DNA]</scope>
    <source>
        <strain evidence="2">BEI247</strain>
    </source>
</reference>
<dbReference type="Gene3D" id="3.30.1330.40">
    <property type="entry name" value="RutC-like"/>
    <property type="match status" value="1"/>
</dbReference>
<keyword evidence="2" id="KW-1185">Reference proteome</keyword>
<dbReference type="InterPro" id="IPR035959">
    <property type="entry name" value="RutC-like_sf"/>
</dbReference>
<dbReference type="EMBL" id="RJLM01000024">
    <property type="protein sequence ID" value="RWX52847.1"/>
    <property type="molecule type" value="Genomic_DNA"/>
</dbReference>
<dbReference type="InterPro" id="IPR006175">
    <property type="entry name" value="YjgF/YER057c/UK114"/>
</dbReference>
<dbReference type="RefSeq" id="WP_128786542.1">
    <property type="nucleotide sequence ID" value="NZ_RJLM01000024.1"/>
</dbReference>
<protein>
    <submittedName>
        <fullName evidence="1">RidA family protein</fullName>
    </submittedName>
</protein>
<accession>A0A3S3QPW0</accession>
<comment type="caution">
    <text evidence="1">The sequence shown here is derived from an EMBL/GenBank/DDBJ whole genome shotgun (WGS) entry which is preliminary data.</text>
</comment>
<sequence>MLGIKRGDVNEEWAHSGYVVAGDIMYLGYCVGNVGKTVEEQINGAFDDMERKLQMEGLTLDHVVKIDVLFRDVWEIPLLEKVIKERFKNGYPARKTISTEFAHKGGKDGLHVQIDGIAYIGK</sequence>
<proteinExistence type="predicted"/>
<organism evidence="1 2">
    <name type="scientific">Photobacterium chitinilyticum</name>
    <dbReference type="NCBI Taxonomy" id="2485123"/>
    <lineage>
        <taxon>Bacteria</taxon>
        <taxon>Pseudomonadati</taxon>
        <taxon>Pseudomonadota</taxon>
        <taxon>Gammaproteobacteria</taxon>
        <taxon>Vibrionales</taxon>
        <taxon>Vibrionaceae</taxon>
        <taxon>Photobacterium</taxon>
    </lineage>
</organism>
<name>A0A3S3QPW0_9GAMM</name>
<dbReference type="CDD" id="cd00448">
    <property type="entry name" value="YjgF_YER057c_UK114_family"/>
    <property type="match status" value="1"/>
</dbReference>
<dbReference type="Proteomes" id="UP000287563">
    <property type="component" value="Unassembled WGS sequence"/>
</dbReference>
<evidence type="ECO:0000313" key="1">
    <source>
        <dbReference type="EMBL" id="RWX52847.1"/>
    </source>
</evidence>
<dbReference type="OrthoDB" id="9796680at2"/>
<dbReference type="SUPFAM" id="SSF55298">
    <property type="entry name" value="YjgF-like"/>
    <property type="match status" value="1"/>
</dbReference>
<dbReference type="Pfam" id="PF01042">
    <property type="entry name" value="Ribonuc_L-PSP"/>
    <property type="match status" value="1"/>
</dbReference>